<proteinExistence type="predicted"/>
<reference key="2">
    <citation type="submission" date="2011-11" db="EMBL/GenBank/DDBJ databases">
        <authorList>
            <person name="Shin S.H."/>
            <person name="Kim S."/>
            <person name="Kim J.Y."/>
        </authorList>
    </citation>
    <scope>NUCLEOTIDE SEQUENCE</scope>
    <source>
        <strain>HPL-003</strain>
    </source>
</reference>
<evidence type="ECO:0000313" key="3">
    <source>
        <dbReference type="Proteomes" id="UP000005876"/>
    </source>
</evidence>
<feature type="chain" id="PRO_5003504747" evidence="1">
    <location>
        <begin position="26"/>
        <end position="343"/>
    </location>
</feature>
<sequence length="343" mass="38146">MVRKFRWISAFAALIFVVAAFPAQAATVPATAEKTTDKQVGSLTPTVVNRLEKAVQELIGTKTAFQFDDVTDMGKTWIVEGELEDGTATFQTEYNKEKNRVDSTTVRYKISSLAKAMDAPLKAKVLNSAKAFDSKRPLQFEAFWRVRSPYQSNKPSNYWVFWGAGEKASSLYVDVDRGNSITINADYPLKQVDPVLLNRAVNSFKRVSGQRITVQHASRYKDEAKGLSYWSFEDANEASEVKIGAVTGKVLAVSTFGVDWNDDTDFKKSFTSPKYTASEALKLAKPKVQLLFNINLSDYNVEIQGNAYTFSKKQKGTPSIVGKVNKKGTFYAFSLHSADGKLQ</sequence>
<dbReference type="STRING" id="985665.HPL003_24495"/>
<dbReference type="AlphaFoldDB" id="G7VVB8"/>
<keyword evidence="1" id="KW-0732">Signal</keyword>
<reference evidence="2 3" key="3">
    <citation type="journal article" date="2012" name="J. Bacteriol.">
        <title>Genome Sequence of Paenibacillus terrae HPL-003, a Xylanase-Producing Bacterium Isolated from Soil Found in Forest Residue.</title>
        <authorList>
            <person name="Shin S.H."/>
            <person name="Kim S."/>
            <person name="Kim J.Y."/>
            <person name="Song H.Y."/>
            <person name="Cho S.J."/>
            <person name="Kim D.R."/>
            <person name="Lee K.I."/>
            <person name="Lim H.K."/>
            <person name="Park N.J."/>
            <person name="Hwang I.T."/>
            <person name="Yang K.S."/>
        </authorList>
    </citation>
    <scope>NUCLEOTIDE SEQUENCE [LARGE SCALE GENOMIC DNA]</scope>
    <source>
        <strain evidence="2 3">HPL-003</strain>
    </source>
</reference>
<organism evidence="2 3">
    <name type="scientific">Paenibacillus terrae (strain HPL-003)</name>
    <dbReference type="NCBI Taxonomy" id="985665"/>
    <lineage>
        <taxon>Bacteria</taxon>
        <taxon>Bacillati</taxon>
        <taxon>Bacillota</taxon>
        <taxon>Bacilli</taxon>
        <taxon>Bacillales</taxon>
        <taxon>Paenibacillaceae</taxon>
        <taxon>Paenibacillus</taxon>
    </lineage>
</organism>
<dbReference type="EMBL" id="CP003107">
    <property type="protein sequence ID" value="AET61615.1"/>
    <property type="molecule type" value="Genomic_DNA"/>
</dbReference>
<dbReference type="Proteomes" id="UP000005876">
    <property type="component" value="Chromosome"/>
</dbReference>
<gene>
    <name evidence="2" type="ordered locus">HPL003_24495</name>
</gene>
<accession>G7VVB8</accession>
<dbReference type="HOGENOM" id="CLU_820948_0_0_9"/>
<reference evidence="3" key="1">
    <citation type="submission" date="2011-11" db="EMBL/GenBank/DDBJ databases">
        <title>Complete sequence of Paenibacillus terrae HPL-003.</title>
        <authorList>
            <person name="Shin S.H."/>
            <person name="Kim S."/>
            <person name="Kim J.Y."/>
        </authorList>
    </citation>
    <scope>NUCLEOTIDE SEQUENCE [LARGE SCALE GENOMIC DNA]</scope>
    <source>
        <strain evidence="3">HPL-003</strain>
    </source>
</reference>
<name>G7VVB8_PAETH</name>
<dbReference type="KEGG" id="pta:HPL003_24495"/>
<evidence type="ECO:0000256" key="1">
    <source>
        <dbReference type="SAM" id="SignalP"/>
    </source>
</evidence>
<protein>
    <submittedName>
        <fullName evidence="2">Uncharacterized protein</fullName>
    </submittedName>
</protein>
<evidence type="ECO:0000313" key="2">
    <source>
        <dbReference type="EMBL" id="AET61615.1"/>
    </source>
</evidence>
<feature type="signal peptide" evidence="1">
    <location>
        <begin position="1"/>
        <end position="25"/>
    </location>
</feature>
<dbReference type="eggNOG" id="ENOG503056C">
    <property type="taxonomic scope" value="Bacteria"/>
</dbReference>